<protein>
    <submittedName>
        <fullName evidence="1">Uncharacterized protein</fullName>
    </submittedName>
</protein>
<gene>
    <name evidence="1" type="ORF">LCGC14_0621210</name>
</gene>
<dbReference type="EMBL" id="LAZR01001057">
    <property type="protein sequence ID" value="KKN51579.1"/>
    <property type="molecule type" value="Genomic_DNA"/>
</dbReference>
<evidence type="ECO:0000313" key="1">
    <source>
        <dbReference type="EMBL" id="KKN51579.1"/>
    </source>
</evidence>
<organism evidence="1">
    <name type="scientific">marine sediment metagenome</name>
    <dbReference type="NCBI Taxonomy" id="412755"/>
    <lineage>
        <taxon>unclassified sequences</taxon>
        <taxon>metagenomes</taxon>
        <taxon>ecological metagenomes</taxon>
    </lineage>
</organism>
<sequence length="106" mass="12324">MYDVWQVGEMKVVIQYRTGEKSETKEGEWLYVSMGSLRGCISLRADDGDWVFPLHAIESVHFPEPLDEVMALPVDHEKMQFALEHAKEEEERAIRSMKDSDSREVH</sequence>
<name>A0A0F9R9S0_9ZZZZ</name>
<comment type="caution">
    <text evidence="1">The sequence shown here is derived from an EMBL/GenBank/DDBJ whole genome shotgun (WGS) entry which is preliminary data.</text>
</comment>
<proteinExistence type="predicted"/>
<dbReference type="AlphaFoldDB" id="A0A0F9R9S0"/>
<reference evidence="1" key="1">
    <citation type="journal article" date="2015" name="Nature">
        <title>Complex archaea that bridge the gap between prokaryotes and eukaryotes.</title>
        <authorList>
            <person name="Spang A."/>
            <person name="Saw J.H."/>
            <person name="Jorgensen S.L."/>
            <person name="Zaremba-Niedzwiedzka K."/>
            <person name="Martijn J."/>
            <person name="Lind A.E."/>
            <person name="van Eijk R."/>
            <person name="Schleper C."/>
            <person name="Guy L."/>
            <person name="Ettema T.J."/>
        </authorList>
    </citation>
    <scope>NUCLEOTIDE SEQUENCE</scope>
</reference>
<accession>A0A0F9R9S0</accession>